<evidence type="ECO:0000313" key="1">
    <source>
        <dbReference type="Proteomes" id="UP000036681"/>
    </source>
</evidence>
<organism evidence="1 2">
    <name type="scientific">Ascaris lumbricoides</name>
    <name type="common">Giant roundworm</name>
    <dbReference type="NCBI Taxonomy" id="6252"/>
    <lineage>
        <taxon>Eukaryota</taxon>
        <taxon>Metazoa</taxon>
        <taxon>Ecdysozoa</taxon>
        <taxon>Nematoda</taxon>
        <taxon>Chromadorea</taxon>
        <taxon>Rhabditida</taxon>
        <taxon>Spirurina</taxon>
        <taxon>Ascaridomorpha</taxon>
        <taxon>Ascaridoidea</taxon>
        <taxon>Ascarididae</taxon>
        <taxon>Ascaris</taxon>
    </lineage>
</organism>
<dbReference type="Proteomes" id="UP000036681">
    <property type="component" value="Unplaced"/>
</dbReference>
<accession>A0A0M3I9D5</accession>
<protein>
    <submittedName>
        <fullName evidence="2">DUF2958 domain-containing protein</fullName>
    </submittedName>
</protein>
<dbReference type="AlphaFoldDB" id="A0A0M3I9D5"/>
<proteinExistence type="predicted"/>
<sequence length="100" mass="11769">MIHKYIITFDLKDPDTLTEKHIKVDDPTDVETYEYRRDGDYLVMGWRVNIVAATLALKHNQSGPLVGDIKGNHFKSEKFRPTFGYEMEPNHHLKRTRCHK</sequence>
<name>A0A0M3I9D5_ASCLU</name>
<keyword evidence="1" id="KW-1185">Reference proteome</keyword>
<evidence type="ECO:0000313" key="2">
    <source>
        <dbReference type="WBParaSite" id="ALUE_0001405901-mRNA-1"/>
    </source>
</evidence>
<dbReference type="WBParaSite" id="ALUE_0001405901-mRNA-1">
    <property type="protein sequence ID" value="ALUE_0001405901-mRNA-1"/>
    <property type="gene ID" value="ALUE_0001405901"/>
</dbReference>
<reference evidence="2" key="1">
    <citation type="submission" date="2017-02" db="UniProtKB">
        <authorList>
            <consortium name="WormBaseParasite"/>
        </authorList>
    </citation>
    <scope>IDENTIFICATION</scope>
</reference>